<dbReference type="Gene3D" id="1.25.40.10">
    <property type="entry name" value="Tetratricopeptide repeat domain"/>
    <property type="match status" value="2"/>
</dbReference>
<dbReference type="InterPro" id="IPR043128">
    <property type="entry name" value="Rev_trsase/Diguanyl_cyclase"/>
</dbReference>
<dbReference type="SUPFAM" id="SSF55073">
    <property type="entry name" value="Nucleotide cyclase"/>
    <property type="match status" value="1"/>
</dbReference>
<reference evidence="3 4" key="1">
    <citation type="submission" date="2021-07" db="EMBL/GenBank/DDBJ databases">
        <title>Shewanella sp. nov, isolated from SCS.</title>
        <authorList>
            <person name="Cao W.R."/>
        </authorList>
    </citation>
    <scope>NUCLEOTIDE SEQUENCE [LARGE SCALE GENOMIC DNA]</scope>
    <source>
        <strain evidence="3 4">NR704-98</strain>
    </source>
</reference>
<dbReference type="InterPro" id="IPR019734">
    <property type="entry name" value="TPR_rpt"/>
</dbReference>
<evidence type="ECO:0000259" key="2">
    <source>
        <dbReference type="PROSITE" id="PS50887"/>
    </source>
</evidence>
<dbReference type="Gene3D" id="3.30.70.270">
    <property type="match status" value="1"/>
</dbReference>
<protein>
    <submittedName>
        <fullName evidence="3">Histidine kinase</fullName>
    </submittedName>
</protein>
<dbReference type="Pfam" id="PF13424">
    <property type="entry name" value="TPR_12"/>
    <property type="match status" value="1"/>
</dbReference>
<feature type="transmembrane region" description="Helical" evidence="1">
    <location>
        <begin position="420"/>
        <end position="439"/>
    </location>
</feature>
<organism evidence="3 4">
    <name type="scientific">Shewanella nanhaiensis</name>
    <dbReference type="NCBI Taxonomy" id="2864872"/>
    <lineage>
        <taxon>Bacteria</taxon>
        <taxon>Pseudomonadati</taxon>
        <taxon>Pseudomonadota</taxon>
        <taxon>Gammaproteobacteria</taxon>
        <taxon>Alteromonadales</taxon>
        <taxon>Shewanellaceae</taxon>
        <taxon>Shewanella</taxon>
    </lineage>
</organism>
<keyword evidence="3" id="KW-0808">Transferase</keyword>
<dbReference type="SUPFAM" id="SSF48452">
    <property type="entry name" value="TPR-like"/>
    <property type="match status" value="2"/>
</dbReference>
<sequence>MDFRLIVVCLLFWSAPVWADTMDRLDNINTLLYEYPSRALEEINKLDNISSPIKLSETEKLRLSLLRCETYLQLGENQAAINIARMGEAKAKVLQLESARPYFLNCMAGAFTNFGDYRQALPLLDNSIELSRELKQAQSLINGLRIRGIIDTQIDSYGNASEDLRLAIDIFPELANQALNWSWPPLAHVQLSLSQLLAKRGEFKQAYTVIENALSSEPLKGKVKALVITQLANMAQLNNLPTSDTLILNAKNQLPELGSAFELAQSYTQMAQLEYLRGNLRRAIQLLEISLNTFKKENKSLEIIRTQRQLAEVLLAHGMTDKALALMENTIALGVRTSRYDELVICYEILSQHYEKNQNYKLALKYQIMRFNQAENAYNFIKDTRLLQLNTKLSKQNQLFKSETDRSIASVNQGFGVKSGYLILLTLLFLALLFSFIIFKTKQQAKRIIATPEPNTKEQEIERLLSNSKLGGFPLSLILIKTLQVYRDDLPILNSQLEKLLREQDVMLNYSDEEIVLLLPYTKEKGTLKVIEQIKELMTPLLHDKKCQIGYSKMQQQDSLSSLVKRANIQQLRHSKQHKVAAE</sequence>
<dbReference type="EMBL" id="JAHZST010000016">
    <property type="protein sequence ID" value="MBW8185733.1"/>
    <property type="molecule type" value="Genomic_DNA"/>
</dbReference>
<keyword evidence="1" id="KW-0812">Transmembrane</keyword>
<comment type="caution">
    <text evidence="3">The sequence shown here is derived from an EMBL/GenBank/DDBJ whole genome shotgun (WGS) entry which is preliminary data.</text>
</comment>
<dbReference type="InterPro" id="IPR029787">
    <property type="entry name" value="Nucleotide_cyclase"/>
</dbReference>
<keyword evidence="4" id="KW-1185">Reference proteome</keyword>
<feature type="domain" description="GGDEF" evidence="2">
    <location>
        <begin position="473"/>
        <end position="583"/>
    </location>
</feature>
<keyword evidence="1" id="KW-0472">Membrane</keyword>
<name>A0ABS7E7S7_9GAMM</name>
<proteinExistence type="predicted"/>
<dbReference type="SMART" id="SM00028">
    <property type="entry name" value="TPR"/>
    <property type="match status" value="4"/>
</dbReference>
<dbReference type="InterPro" id="IPR000160">
    <property type="entry name" value="GGDEF_dom"/>
</dbReference>
<dbReference type="PROSITE" id="PS50887">
    <property type="entry name" value="GGDEF"/>
    <property type="match status" value="1"/>
</dbReference>
<gene>
    <name evidence="3" type="ORF">K0625_19000</name>
</gene>
<dbReference type="Proteomes" id="UP001195963">
    <property type="component" value="Unassembled WGS sequence"/>
</dbReference>
<evidence type="ECO:0000313" key="4">
    <source>
        <dbReference type="Proteomes" id="UP001195963"/>
    </source>
</evidence>
<accession>A0ABS7E7S7</accession>
<keyword evidence="3" id="KW-0418">Kinase</keyword>
<dbReference type="GO" id="GO:0016301">
    <property type="term" value="F:kinase activity"/>
    <property type="evidence" value="ECO:0007669"/>
    <property type="project" value="UniProtKB-KW"/>
</dbReference>
<evidence type="ECO:0000313" key="3">
    <source>
        <dbReference type="EMBL" id="MBW8185733.1"/>
    </source>
</evidence>
<keyword evidence="1" id="KW-1133">Transmembrane helix</keyword>
<dbReference type="InterPro" id="IPR011990">
    <property type="entry name" value="TPR-like_helical_dom_sf"/>
</dbReference>
<evidence type="ECO:0000256" key="1">
    <source>
        <dbReference type="SAM" id="Phobius"/>
    </source>
</evidence>